<dbReference type="OrthoDB" id="8163103at2"/>
<organism evidence="1 2">
    <name type="scientific">Bosea psychrotolerans</name>
    <dbReference type="NCBI Taxonomy" id="1871628"/>
    <lineage>
        <taxon>Bacteria</taxon>
        <taxon>Pseudomonadati</taxon>
        <taxon>Pseudomonadota</taxon>
        <taxon>Alphaproteobacteria</taxon>
        <taxon>Hyphomicrobiales</taxon>
        <taxon>Boseaceae</taxon>
        <taxon>Bosea</taxon>
    </lineage>
</organism>
<comment type="caution">
    <text evidence="1">The sequence shown here is derived from an EMBL/GenBank/DDBJ whole genome shotgun (WGS) entry which is preliminary data.</text>
</comment>
<reference evidence="1 2" key="1">
    <citation type="submission" date="2018-01" db="EMBL/GenBank/DDBJ databases">
        <title>Genomic Encyclopedia of Type Strains, Phase III (KMG-III): the genomes of soil and plant-associated and newly described type strains.</title>
        <authorList>
            <person name="Whitman W."/>
        </authorList>
    </citation>
    <scope>NUCLEOTIDE SEQUENCE [LARGE SCALE GENOMIC DNA]</scope>
    <source>
        <strain evidence="1 2">1131</strain>
    </source>
</reference>
<dbReference type="Proteomes" id="UP000236919">
    <property type="component" value="Unassembled WGS sequence"/>
</dbReference>
<sequence length="101" mass="11827">MNRFIPALIGTLVMTGGAYAQSINIGPGGVGVETRGPSERIIEREVRRDDRDGFERRSDRGYYRRDDRRRVEFRDRPRCRTVITREETRRGVIKTRQRVCS</sequence>
<keyword evidence="2" id="KW-1185">Reference proteome</keyword>
<evidence type="ECO:0000313" key="1">
    <source>
        <dbReference type="EMBL" id="POR47581.1"/>
    </source>
</evidence>
<dbReference type="RefSeq" id="WP_103720548.1">
    <property type="nucleotide sequence ID" value="NZ_PQFZ01000018.1"/>
</dbReference>
<proteinExistence type="predicted"/>
<dbReference type="AlphaFoldDB" id="A0A2S4LYP7"/>
<protein>
    <submittedName>
        <fullName evidence="1">Uncharacterized protein</fullName>
    </submittedName>
</protein>
<gene>
    <name evidence="1" type="ORF">CYD53_11847</name>
</gene>
<evidence type="ECO:0000313" key="2">
    <source>
        <dbReference type="Proteomes" id="UP000236919"/>
    </source>
</evidence>
<accession>A0A2S4LYP7</accession>
<name>A0A2S4LYP7_9HYPH</name>
<dbReference type="EMBL" id="PQFZ01000018">
    <property type="protein sequence ID" value="POR47581.1"/>
    <property type="molecule type" value="Genomic_DNA"/>
</dbReference>